<organism evidence="3">
    <name type="scientific">Cladocopium goreaui</name>
    <dbReference type="NCBI Taxonomy" id="2562237"/>
    <lineage>
        <taxon>Eukaryota</taxon>
        <taxon>Sar</taxon>
        <taxon>Alveolata</taxon>
        <taxon>Dinophyceae</taxon>
        <taxon>Suessiales</taxon>
        <taxon>Symbiodiniaceae</taxon>
        <taxon>Cladocopium</taxon>
    </lineage>
</organism>
<feature type="compositionally biased region" description="Polar residues" evidence="2">
    <location>
        <begin position="286"/>
        <end position="298"/>
    </location>
</feature>
<name>A0A9P1DU70_9DINO</name>
<feature type="compositionally biased region" description="Basic and acidic residues" evidence="2">
    <location>
        <begin position="346"/>
        <end position="355"/>
    </location>
</feature>
<evidence type="ECO:0000313" key="5">
    <source>
        <dbReference type="Proteomes" id="UP001152797"/>
    </source>
</evidence>
<keyword evidence="5" id="KW-1185">Reference proteome</keyword>
<reference evidence="4" key="2">
    <citation type="submission" date="2024-04" db="EMBL/GenBank/DDBJ databases">
        <authorList>
            <person name="Chen Y."/>
            <person name="Shah S."/>
            <person name="Dougan E. K."/>
            <person name="Thang M."/>
            <person name="Chan C."/>
        </authorList>
    </citation>
    <scope>NUCLEOTIDE SEQUENCE [LARGE SCALE GENOMIC DNA]</scope>
</reference>
<sequence length="385" mass="44085">MINEGAKKSDRSSQYRYHVDFNSDVPAETAELWVGTPYAAWIEKDVQRRYAKEYTKKVQDLEQKLDNEVRRRRVLEAQLEEANEQLKQIPELQEQLLQSKLLMLKQVEKGVAAVGLGNLHAVCRVVLSEWRRLATGKIVDRLRRRAPDAGRCHFEMVQLHEEGMEHLKALHLRMLNTVERFMDKDAMIIRENEEPWPCSVEKTCEVRQLGPASYSAGGWNWTEKVIRMPLEFPGLQYGPDNDLLPIGCKFSHGMAVSKLGKRLAGYDAGEIGEDRNVMVERTQVTTKLPSVGRSNSLPSIEPAEPTEMRAEKRKPAKLPKQLGVTTKLPPLGRSNSLPCIAPAEQTETKRADQRKPAKPKRRSRVRFNPQLNEEFRLIDCQESWV</sequence>
<protein>
    <submittedName>
        <fullName evidence="3">Uncharacterized protein</fullName>
    </submittedName>
</protein>
<dbReference type="EMBL" id="CAMXCT020006578">
    <property type="protein sequence ID" value="CAL1169701.1"/>
    <property type="molecule type" value="Genomic_DNA"/>
</dbReference>
<feature type="coiled-coil region" evidence="1">
    <location>
        <begin position="44"/>
        <end position="95"/>
    </location>
</feature>
<reference evidence="3" key="1">
    <citation type="submission" date="2022-10" db="EMBL/GenBank/DDBJ databases">
        <authorList>
            <person name="Chen Y."/>
            <person name="Dougan E. K."/>
            <person name="Chan C."/>
            <person name="Rhodes N."/>
            <person name="Thang M."/>
        </authorList>
    </citation>
    <scope>NUCLEOTIDE SEQUENCE</scope>
</reference>
<evidence type="ECO:0000313" key="3">
    <source>
        <dbReference type="EMBL" id="CAI4016326.1"/>
    </source>
</evidence>
<evidence type="ECO:0000256" key="1">
    <source>
        <dbReference type="SAM" id="Coils"/>
    </source>
</evidence>
<gene>
    <name evidence="3" type="ORF">C1SCF055_LOCUS41078</name>
</gene>
<evidence type="ECO:0000256" key="2">
    <source>
        <dbReference type="SAM" id="MobiDB-lite"/>
    </source>
</evidence>
<dbReference type="OrthoDB" id="423961at2759"/>
<dbReference type="Proteomes" id="UP001152797">
    <property type="component" value="Unassembled WGS sequence"/>
</dbReference>
<dbReference type="EMBL" id="CAMXCT030006578">
    <property type="protein sequence ID" value="CAL4803638.1"/>
    <property type="molecule type" value="Genomic_DNA"/>
</dbReference>
<accession>A0A9P1DU70</accession>
<dbReference type="EMBL" id="CAMXCT010006578">
    <property type="protein sequence ID" value="CAI4016326.1"/>
    <property type="molecule type" value="Genomic_DNA"/>
</dbReference>
<evidence type="ECO:0000313" key="4">
    <source>
        <dbReference type="EMBL" id="CAL1169701.1"/>
    </source>
</evidence>
<dbReference type="AlphaFoldDB" id="A0A9P1DU70"/>
<keyword evidence="1" id="KW-0175">Coiled coil</keyword>
<feature type="region of interest" description="Disordered" evidence="2">
    <location>
        <begin position="286"/>
        <end position="366"/>
    </location>
</feature>
<feature type="compositionally biased region" description="Basic residues" evidence="2">
    <location>
        <begin position="356"/>
        <end position="365"/>
    </location>
</feature>
<comment type="caution">
    <text evidence="3">The sequence shown here is derived from an EMBL/GenBank/DDBJ whole genome shotgun (WGS) entry which is preliminary data.</text>
</comment>
<proteinExistence type="predicted"/>